<organism evidence="2 3">
    <name type="scientific">Pararge aegeria aegeria</name>
    <dbReference type="NCBI Taxonomy" id="348720"/>
    <lineage>
        <taxon>Eukaryota</taxon>
        <taxon>Metazoa</taxon>
        <taxon>Ecdysozoa</taxon>
        <taxon>Arthropoda</taxon>
        <taxon>Hexapoda</taxon>
        <taxon>Insecta</taxon>
        <taxon>Pterygota</taxon>
        <taxon>Neoptera</taxon>
        <taxon>Endopterygota</taxon>
        <taxon>Lepidoptera</taxon>
        <taxon>Glossata</taxon>
        <taxon>Ditrysia</taxon>
        <taxon>Papilionoidea</taxon>
        <taxon>Nymphalidae</taxon>
        <taxon>Satyrinae</taxon>
        <taxon>Satyrini</taxon>
        <taxon>Parargina</taxon>
        <taxon>Pararge</taxon>
    </lineage>
</organism>
<dbReference type="AlphaFoldDB" id="A0A8S4S8F9"/>
<name>A0A8S4S8F9_9NEOP</name>
<gene>
    <name evidence="2" type="primary">jg770</name>
    <name evidence="2" type="ORF">PAEG_LOCUS21620</name>
</gene>
<proteinExistence type="predicted"/>
<evidence type="ECO:0000256" key="1">
    <source>
        <dbReference type="SAM" id="MobiDB-lite"/>
    </source>
</evidence>
<keyword evidence="3" id="KW-1185">Reference proteome</keyword>
<dbReference type="Proteomes" id="UP000838756">
    <property type="component" value="Unassembled WGS sequence"/>
</dbReference>
<dbReference type="EMBL" id="CAKXAJ010025963">
    <property type="protein sequence ID" value="CAH2247606.1"/>
    <property type="molecule type" value="Genomic_DNA"/>
</dbReference>
<feature type="region of interest" description="Disordered" evidence="1">
    <location>
        <begin position="61"/>
        <end position="119"/>
    </location>
</feature>
<feature type="compositionally biased region" description="Polar residues" evidence="1">
    <location>
        <begin position="61"/>
        <end position="73"/>
    </location>
</feature>
<accession>A0A8S4S8F9</accession>
<protein>
    <submittedName>
        <fullName evidence="2">Jg770 protein</fullName>
    </submittedName>
</protein>
<reference evidence="2" key="1">
    <citation type="submission" date="2022-03" db="EMBL/GenBank/DDBJ databases">
        <authorList>
            <person name="Lindestad O."/>
        </authorList>
    </citation>
    <scope>NUCLEOTIDE SEQUENCE</scope>
</reference>
<comment type="caution">
    <text evidence="2">The sequence shown here is derived from an EMBL/GenBank/DDBJ whole genome shotgun (WGS) entry which is preliminary data.</text>
</comment>
<evidence type="ECO:0000313" key="2">
    <source>
        <dbReference type="EMBL" id="CAH2247606.1"/>
    </source>
</evidence>
<evidence type="ECO:0000313" key="3">
    <source>
        <dbReference type="Proteomes" id="UP000838756"/>
    </source>
</evidence>
<sequence length="161" mass="17020">MHEVREVIKLDSDYTYQKSNEINTNRLGRDKSSSHGASRAFVLSTIDNFRTLAQCSIHTESLSPGRSHFTNSPADEGRRATSSAGNTPAAAARVSGTSHAGVTTRSTGAGNSAGTTSRAECGLQTDRLAFAADATGRAAVTRPPPGATPARARFTPRLHFF</sequence>
<feature type="compositionally biased region" description="Polar residues" evidence="1">
    <location>
        <begin position="95"/>
        <end position="118"/>
    </location>
</feature>